<reference evidence="1 2" key="1">
    <citation type="submission" date="2018-04" db="EMBL/GenBank/DDBJ databases">
        <title>The genome of golden apple snail Pomacea canaliculata provides insight into stress tolerance and invasive adaptation.</title>
        <authorList>
            <person name="Liu C."/>
            <person name="Liu B."/>
            <person name="Ren Y."/>
            <person name="Zhang Y."/>
            <person name="Wang H."/>
            <person name="Li S."/>
            <person name="Jiang F."/>
            <person name="Yin L."/>
            <person name="Zhang G."/>
            <person name="Qian W."/>
            <person name="Fan W."/>
        </authorList>
    </citation>
    <scope>NUCLEOTIDE SEQUENCE [LARGE SCALE GENOMIC DNA]</scope>
    <source>
        <strain evidence="1">SZHN2017</strain>
        <tissue evidence="1">Muscle</tissue>
    </source>
</reference>
<proteinExistence type="predicted"/>
<dbReference type="Proteomes" id="UP000245119">
    <property type="component" value="Linkage Group LG9"/>
</dbReference>
<accession>A0A2T7NTQ3</accession>
<protein>
    <submittedName>
        <fullName evidence="1">Uncharacterized protein</fullName>
    </submittedName>
</protein>
<gene>
    <name evidence="1" type="ORF">C0Q70_15024</name>
</gene>
<keyword evidence="2" id="KW-1185">Reference proteome</keyword>
<dbReference type="AlphaFoldDB" id="A0A2T7NTQ3"/>
<organism evidence="1 2">
    <name type="scientific">Pomacea canaliculata</name>
    <name type="common">Golden apple snail</name>
    <dbReference type="NCBI Taxonomy" id="400727"/>
    <lineage>
        <taxon>Eukaryota</taxon>
        <taxon>Metazoa</taxon>
        <taxon>Spiralia</taxon>
        <taxon>Lophotrochozoa</taxon>
        <taxon>Mollusca</taxon>
        <taxon>Gastropoda</taxon>
        <taxon>Caenogastropoda</taxon>
        <taxon>Architaenioglossa</taxon>
        <taxon>Ampullarioidea</taxon>
        <taxon>Ampullariidae</taxon>
        <taxon>Pomacea</taxon>
    </lineage>
</organism>
<name>A0A2T7NTQ3_POMCA</name>
<sequence>MPPCARDTKARRVHNPMLILPQEGAMCTMSLRGYDSRAGTATGVTVTAPTPKVFSKSLELPDGSCPPADGEAVQVCGV</sequence>
<dbReference type="EMBL" id="PZQS01000009">
    <property type="protein sequence ID" value="PVD24541.1"/>
    <property type="molecule type" value="Genomic_DNA"/>
</dbReference>
<evidence type="ECO:0000313" key="1">
    <source>
        <dbReference type="EMBL" id="PVD24541.1"/>
    </source>
</evidence>
<evidence type="ECO:0000313" key="2">
    <source>
        <dbReference type="Proteomes" id="UP000245119"/>
    </source>
</evidence>
<comment type="caution">
    <text evidence="1">The sequence shown here is derived from an EMBL/GenBank/DDBJ whole genome shotgun (WGS) entry which is preliminary data.</text>
</comment>